<dbReference type="Proteomes" id="UP000287651">
    <property type="component" value="Unassembled WGS sequence"/>
</dbReference>
<sequence>MIYYAGGILIVFSLLRPYTHSPLVTGSADTCEPRVGSGVNPRIGSGDEMSKRSEREGGGSLLGWGTREPLFCLVSFHSPPPIYTMWALLLYASIPASSGVIYLTEESEHTAAWVSPGCRRCCVLTSLSVIPVSLAVPG</sequence>
<dbReference type="EMBL" id="AMZH03020121">
    <property type="protein sequence ID" value="RRT39502.1"/>
    <property type="molecule type" value="Genomic_DNA"/>
</dbReference>
<proteinExistence type="predicted"/>
<protein>
    <submittedName>
        <fullName evidence="1">Uncharacterized protein</fullName>
    </submittedName>
</protein>
<comment type="caution">
    <text evidence="1">The sequence shown here is derived from an EMBL/GenBank/DDBJ whole genome shotgun (WGS) entry which is preliminary data.</text>
</comment>
<dbReference type="AlphaFoldDB" id="A0A426XJ73"/>
<accession>A0A426XJ73</accession>
<evidence type="ECO:0000313" key="1">
    <source>
        <dbReference type="EMBL" id="RRT39502.1"/>
    </source>
</evidence>
<reference evidence="1 2" key="1">
    <citation type="journal article" date="2014" name="Agronomy (Basel)">
        <title>A Draft Genome Sequence for Ensete ventricosum, the Drought-Tolerant Tree Against Hunger.</title>
        <authorList>
            <person name="Harrison J."/>
            <person name="Moore K.A."/>
            <person name="Paszkiewicz K."/>
            <person name="Jones T."/>
            <person name="Grant M."/>
            <person name="Ambacheew D."/>
            <person name="Muzemil S."/>
            <person name="Studholme D.J."/>
        </authorList>
    </citation>
    <scope>NUCLEOTIDE SEQUENCE [LARGE SCALE GENOMIC DNA]</scope>
</reference>
<gene>
    <name evidence="1" type="ORF">B296_00051771</name>
</gene>
<evidence type="ECO:0000313" key="2">
    <source>
        <dbReference type="Proteomes" id="UP000287651"/>
    </source>
</evidence>
<name>A0A426XJ73_ENSVE</name>
<organism evidence="1 2">
    <name type="scientific">Ensete ventricosum</name>
    <name type="common">Abyssinian banana</name>
    <name type="synonym">Musa ensete</name>
    <dbReference type="NCBI Taxonomy" id="4639"/>
    <lineage>
        <taxon>Eukaryota</taxon>
        <taxon>Viridiplantae</taxon>
        <taxon>Streptophyta</taxon>
        <taxon>Embryophyta</taxon>
        <taxon>Tracheophyta</taxon>
        <taxon>Spermatophyta</taxon>
        <taxon>Magnoliopsida</taxon>
        <taxon>Liliopsida</taxon>
        <taxon>Zingiberales</taxon>
        <taxon>Musaceae</taxon>
        <taxon>Ensete</taxon>
    </lineage>
</organism>